<dbReference type="EMBL" id="NAJO01000025">
    <property type="protein sequence ID" value="OQO03367.1"/>
    <property type="molecule type" value="Genomic_DNA"/>
</dbReference>
<name>A0A1V8SW13_9PEZI</name>
<proteinExistence type="predicted"/>
<evidence type="ECO:0000313" key="1">
    <source>
        <dbReference type="EMBL" id="OQO03367.1"/>
    </source>
</evidence>
<gene>
    <name evidence="1" type="ORF">B0A48_11625</name>
</gene>
<evidence type="ECO:0000313" key="2">
    <source>
        <dbReference type="Proteomes" id="UP000192596"/>
    </source>
</evidence>
<sequence length="124" mass="14123">MKTLLLAPRVGKNWHSGINESSKLRKMLFFDGDPDCIDAIRCWAHDMPETGNNCSKCNHNYQYLNTLIAWTGRGQQDWKTYKPVQVALDVLALPSYVSAMKMSWLAPRYTADEPAMLIEPDGLF</sequence>
<keyword evidence="2" id="KW-1185">Reference proteome</keyword>
<dbReference type="Proteomes" id="UP000192596">
    <property type="component" value="Unassembled WGS sequence"/>
</dbReference>
<protein>
    <submittedName>
        <fullName evidence="1">Uncharacterized protein</fullName>
    </submittedName>
</protein>
<accession>A0A1V8SW13</accession>
<comment type="caution">
    <text evidence="1">The sequence shown here is derived from an EMBL/GenBank/DDBJ whole genome shotgun (WGS) entry which is preliminary data.</text>
</comment>
<organism evidence="1 2">
    <name type="scientific">Cryoendolithus antarcticus</name>
    <dbReference type="NCBI Taxonomy" id="1507870"/>
    <lineage>
        <taxon>Eukaryota</taxon>
        <taxon>Fungi</taxon>
        <taxon>Dikarya</taxon>
        <taxon>Ascomycota</taxon>
        <taxon>Pezizomycotina</taxon>
        <taxon>Dothideomycetes</taxon>
        <taxon>Dothideomycetidae</taxon>
        <taxon>Cladosporiales</taxon>
        <taxon>Cladosporiaceae</taxon>
        <taxon>Cryoendolithus</taxon>
    </lineage>
</organism>
<reference evidence="2" key="1">
    <citation type="submission" date="2017-03" db="EMBL/GenBank/DDBJ databases">
        <title>Genomes of endolithic fungi from Antarctica.</title>
        <authorList>
            <person name="Coleine C."/>
            <person name="Masonjones S."/>
            <person name="Stajich J.E."/>
        </authorList>
    </citation>
    <scope>NUCLEOTIDE SEQUENCE [LARGE SCALE GENOMIC DNA]</scope>
    <source>
        <strain evidence="2">CCFEE 5527</strain>
    </source>
</reference>
<dbReference type="InParanoid" id="A0A1V8SW13"/>
<dbReference type="AlphaFoldDB" id="A0A1V8SW13"/>